<dbReference type="PANTHER" id="PTHR42643:SF33">
    <property type="entry name" value="GLUTAMATE RECEPTOR 2-LIKE PROTEIN"/>
    <property type="match status" value="1"/>
</dbReference>
<dbReference type="AlphaFoldDB" id="A0AAV8WEN3"/>
<proteinExistence type="predicted"/>
<keyword evidence="6" id="KW-0675">Receptor</keyword>
<evidence type="ECO:0000256" key="8">
    <source>
        <dbReference type="SAM" id="Phobius"/>
    </source>
</evidence>
<accession>A0AAV8WEN3</accession>
<evidence type="ECO:0000256" key="3">
    <source>
        <dbReference type="ARBA" id="ARBA00022692"/>
    </source>
</evidence>
<evidence type="ECO:0000256" key="6">
    <source>
        <dbReference type="ARBA" id="ARBA00023170"/>
    </source>
</evidence>
<name>A0AAV8WEN3_9CUCU</name>
<protein>
    <submittedName>
        <fullName evidence="9">Uncharacterized protein</fullName>
    </submittedName>
</protein>
<comment type="caution">
    <text evidence="9">The sequence shown here is derived from an EMBL/GenBank/DDBJ whole genome shotgun (WGS) entry which is preliminary data.</text>
</comment>
<keyword evidence="10" id="KW-1185">Reference proteome</keyword>
<evidence type="ECO:0000313" key="9">
    <source>
        <dbReference type="EMBL" id="KAJ8924530.1"/>
    </source>
</evidence>
<keyword evidence="2" id="KW-1003">Cell membrane</keyword>
<evidence type="ECO:0000256" key="5">
    <source>
        <dbReference type="ARBA" id="ARBA00023136"/>
    </source>
</evidence>
<keyword evidence="5 8" id="KW-0472">Membrane</keyword>
<dbReference type="Proteomes" id="UP001159042">
    <property type="component" value="Unassembled WGS sequence"/>
</dbReference>
<reference evidence="9 10" key="1">
    <citation type="journal article" date="2023" name="Insect Mol. Biol.">
        <title>Genome sequencing provides insights into the evolution of gene families encoding plant cell wall-degrading enzymes in longhorned beetles.</title>
        <authorList>
            <person name="Shin N.R."/>
            <person name="Okamura Y."/>
            <person name="Kirsch R."/>
            <person name="Pauchet Y."/>
        </authorList>
    </citation>
    <scope>NUCLEOTIDE SEQUENCE [LARGE SCALE GENOMIC DNA]</scope>
    <source>
        <strain evidence="9">EAD_L_NR</strain>
    </source>
</reference>
<evidence type="ECO:0000256" key="7">
    <source>
        <dbReference type="ARBA" id="ARBA00023180"/>
    </source>
</evidence>
<keyword evidence="7" id="KW-0325">Glycoprotein</keyword>
<organism evidence="9 10">
    <name type="scientific">Exocentrus adspersus</name>
    <dbReference type="NCBI Taxonomy" id="1586481"/>
    <lineage>
        <taxon>Eukaryota</taxon>
        <taxon>Metazoa</taxon>
        <taxon>Ecdysozoa</taxon>
        <taxon>Arthropoda</taxon>
        <taxon>Hexapoda</taxon>
        <taxon>Insecta</taxon>
        <taxon>Pterygota</taxon>
        <taxon>Neoptera</taxon>
        <taxon>Endopterygota</taxon>
        <taxon>Coleoptera</taxon>
        <taxon>Polyphaga</taxon>
        <taxon>Cucujiformia</taxon>
        <taxon>Chrysomeloidea</taxon>
        <taxon>Cerambycidae</taxon>
        <taxon>Lamiinae</taxon>
        <taxon>Acanthocinini</taxon>
        <taxon>Exocentrus</taxon>
    </lineage>
</organism>
<dbReference type="Gene3D" id="3.40.190.10">
    <property type="entry name" value="Periplasmic binding protein-like II"/>
    <property type="match status" value="2"/>
</dbReference>
<gene>
    <name evidence="9" type="ORF">NQ315_007328</name>
</gene>
<evidence type="ECO:0000313" key="10">
    <source>
        <dbReference type="Proteomes" id="UP001159042"/>
    </source>
</evidence>
<comment type="subcellular location">
    <subcellularLocation>
        <location evidence="1">Cell membrane</location>
        <topology evidence="1">Multi-pass membrane protein</topology>
    </subcellularLocation>
</comment>
<evidence type="ECO:0000256" key="1">
    <source>
        <dbReference type="ARBA" id="ARBA00004651"/>
    </source>
</evidence>
<dbReference type="SUPFAM" id="SSF53850">
    <property type="entry name" value="Periplasmic binding protein-like II"/>
    <property type="match status" value="1"/>
</dbReference>
<dbReference type="InterPro" id="IPR052192">
    <property type="entry name" value="Insect_Ionotropic_Sensory_Rcpt"/>
</dbReference>
<evidence type="ECO:0000256" key="2">
    <source>
        <dbReference type="ARBA" id="ARBA00022475"/>
    </source>
</evidence>
<dbReference type="PANTHER" id="PTHR42643">
    <property type="entry name" value="IONOTROPIC RECEPTOR 20A-RELATED"/>
    <property type="match status" value="1"/>
</dbReference>
<dbReference type="GO" id="GO:0005886">
    <property type="term" value="C:plasma membrane"/>
    <property type="evidence" value="ECO:0007669"/>
    <property type="project" value="UniProtKB-SubCell"/>
</dbReference>
<feature type="transmembrane region" description="Helical" evidence="8">
    <location>
        <begin position="92"/>
        <end position="113"/>
    </location>
</feature>
<keyword evidence="4 8" id="KW-1133">Transmembrane helix</keyword>
<sequence>MSVALSRYFRVDLHLSRSWGYKQKDGSFDGLVGALQRKQVDYGSSPLFFRSARMEVLQYGRRTWTLRAAFIFLNPKSVSSIEVFVKPLSTSMWALTIASAVLIIIVLKLNCLYEKRNVCQYTDSTWSYQYTTDVPSRELYLSKIVGKNNNSNFLAPSKGLELVEGGHYVFHVELATAYPIIRNIFHDKAICKLREVRLYRDQPMHANYQKGSPYKEMFDTWAGSTNSNRKALTDLIFVVTVREQHGDGESPRMSRPAMA</sequence>
<dbReference type="EMBL" id="JANEYG010000003">
    <property type="protein sequence ID" value="KAJ8924530.1"/>
    <property type="molecule type" value="Genomic_DNA"/>
</dbReference>
<evidence type="ECO:0000256" key="4">
    <source>
        <dbReference type="ARBA" id="ARBA00022989"/>
    </source>
</evidence>
<keyword evidence="3 8" id="KW-0812">Transmembrane</keyword>